<sequence>MEHTTQQKQFKKLYLGIELGSTRIKAVLINENHEVLAQGNYDWENQMQDGIWTYSLDMVHTGLQACYHALKENVKTKYGFVLKKLDGMGISAMMHGYLVFDKAGNLLTPFRTWRNTMSETASKQLTELFQYNIPQRWSIAHLYQAILNKEPHVKQIAFQTTLAGYVHYLLTGEKVLGVGEASGMFPIDSSKIDYDEAMVQKFNEKISGEQLPWKLRDIFPKVLNAGDEAGHLTTAGAAFLDVEHDLCADVPLCPPEGDAGTGMVATNSINVGSGNVSAGTSVFAMVVLEKALSRVYEALDMVTTPSGDLVAMVHCNNGTSELNAWANIFSQFLNGMNVKADLDDIYGILFQKALQAELDGGGLIACNYLSGEPITGFTSGVPLFVRKPDGHFTLENFMLTLIYSSLSTLKMGMDILTQKENVKIHQMFGHGGFFKTPLVGQKIMSAIMRAPLSVLETAGEGGAWGCAVLAAYKQQKEAGMSLSNYLQRRVFLNVECNTQMADEALINGFDAFIKDYKKCLIVERTAVKEL</sequence>
<proteinExistence type="inferred from homology"/>
<comment type="caution">
    <text evidence="6">The sequence shown here is derived from an EMBL/GenBank/DDBJ whole genome shotgun (WGS) entry which is preliminary data.</text>
</comment>
<gene>
    <name evidence="6" type="ORF">LQE99_13605</name>
</gene>
<reference evidence="6 7" key="1">
    <citation type="submission" date="2022-02" db="EMBL/GenBank/DDBJ databases">
        <title>Genome of Erysipelotrichaceae sp. nov. NSJ-176 isolated from human feces.</title>
        <authorList>
            <person name="Abdugheni R."/>
        </authorList>
    </citation>
    <scope>NUCLEOTIDE SEQUENCE [LARGE SCALE GENOMIC DNA]</scope>
    <source>
        <strain evidence="6 7">NSJ-176</strain>
    </source>
</reference>
<dbReference type="PANTHER" id="PTHR43095">
    <property type="entry name" value="SUGAR KINASE"/>
    <property type="match status" value="1"/>
</dbReference>
<dbReference type="CDD" id="cd07809">
    <property type="entry name" value="ASKHA_NBD_FGGY_BaXK-like"/>
    <property type="match status" value="1"/>
</dbReference>
<dbReference type="InterPro" id="IPR018485">
    <property type="entry name" value="FGGY_C"/>
</dbReference>
<organism evidence="6 7">
    <name type="scientific">Amedibacillus hominis</name>
    <dbReference type="NCBI Taxonomy" id="2897776"/>
    <lineage>
        <taxon>Bacteria</taxon>
        <taxon>Bacillati</taxon>
        <taxon>Bacillota</taxon>
        <taxon>Erysipelotrichia</taxon>
        <taxon>Erysipelotrichales</taxon>
        <taxon>Erysipelotrichaceae</taxon>
        <taxon>Amedibacillus</taxon>
    </lineage>
</organism>
<evidence type="ECO:0000256" key="2">
    <source>
        <dbReference type="ARBA" id="ARBA00022679"/>
    </source>
</evidence>
<evidence type="ECO:0000259" key="5">
    <source>
        <dbReference type="Pfam" id="PF02782"/>
    </source>
</evidence>
<dbReference type="RefSeq" id="WP_233509557.1">
    <property type="nucleotide sequence ID" value="NZ_JAKVPQ010000011.1"/>
</dbReference>
<evidence type="ECO:0000313" key="7">
    <source>
        <dbReference type="Proteomes" id="UP001202402"/>
    </source>
</evidence>
<dbReference type="EMBL" id="JAKVPQ010000011">
    <property type="protein sequence ID" value="MCH4286157.1"/>
    <property type="molecule type" value="Genomic_DNA"/>
</dbReference>
<feature type="domain" description="Carbohydrate kinase FGGY C-terminal" evidence="5">
    <location>
        <begin position="275"/>
        <end position="472"/>
    </location>
</feature>
<evidence type="ECO:0000256" key="3">
    <source>
        <dbReference type="ARBA" id="ARBA00022777"/>
    </source>
</evidence>
<dbReference type="Proteomes" id="UP001202402">
    <property type="component" value="Unassembled WGS sequence"/>
</dbReference>
<keyword evidence="2" id="KW-0808">Transferase</keyword>
<dbReference type="InterPro" id="IPR050406">
    <property type="entry name" value="FGGY_Carb_Kinase"/>
</dbReference>
<dbReference type="Gene3D" id="3.30.420.40">
    <property type="match status" value="2"/>
</dbReference>
<keyword evidence="3" id="KW-0418">Kinase</keyword>
<keyword evidence="7" id="KW-1185">Reference proteome</keyword>
<dbReference type="Pfam" id="PF02782">
    <property type="entry name" value="FGGY_C"/>
    <property type="match status" value="1"/>
</dbReference>
<dbReference type="InterPro" id="IPR018484">
    <property type="entry name" value="FGGY_N"/>
</dbReference>
<comment type="similarity">
    <text evidence="1">Belongs to the FGGY kinase family.</text>
</comment>
<evidence type="ECO:0000313" key="6">
    <source>
        <dbReference type="EMBL" id="MCH4286157.1"/>
    </source>
</evidence>
<evidence type="ECO:0000256" key="1">
    <source>
        <dbReference type="ARBA" id="ARBA00009156"/>
    </source>
</evidence>
<dbReference type="PANTHER" id="PTHR43095:SF5">
    <property type="entry name" value="XYLULOSE KINASE"/>
    <property type="match status" value="1"/>
</dbReference>
<accession>A0ABS9R927</accession>
<protein>
    <submittedName>
        <fullName evidence="6">ATPase</fullName>
    </submittedName>
</protein>
<feature type="domain" description="Carbohydrate kinase FGGY N-terminal" evidence="4">
    <location>
        <begin position="13"/>
        <end position="238"/>
    </location>
</feature>
<dbReference type="Pfam" id="PF00370">
    <property type="entry name" value="FGGY_N"/>
    <property type="match status" value="1"/>
</dbReference>
<name>A0ABS9R927_9FIRM</name>
<evidence type="ECO:0000259" key="4">
    <source>
        <dbReference type="Pfam" id="PF00370"/>
    </source>
</evidence>
<dbReference type="InterPro" id="IPR043129">
    <property type="entry name" value="ATPase_NBD"/>
</dbReference>
<dbReference type="SUPFAM" id="SSF53067">
    <property type="entry name" value="Actin-like ATPase domain"/>
    <property type="match status" value="2"/>
</dbReference>